<feature type="transmembrane region" description="Helical" evidence="1">
    <location>
        <begin position="12"/>
        <end position="34"/>
    </location>
</feature>
<keyword evidence="1" id="KW-0472">Membrane</keyword>
<evidence type="ECO:0000256" key="1">
    <source>
        <dbReference type="SAM" id="Phobius"/>
    </source>
</evidence>
<dbReference type="Gene3D" id="2.60.40.10">
    <property type="entry name" value="Immunoglobulins"/>
    <property type="match status" value="1"/>
</dbReference>
<gene>
    <name evidence="2" type="ORF">DSM112329_03790</name>
</gene>
<dbReference type="KEGG" id="parq:DSM112329_03790"/>
<proteinExistence type="predicted"/>
<dbReference type="AlphaFoldDB" id="A0AAU7AYW6"/>
<protein>
    <recommendedName>
        <fullName evidence="3">PKD domain-containing protein</fullName>
    </recommendedName>
</protein>
<reference evidence="2" key="1">
    <citation type="submission" date="2022-12" db="EMBL/GenBank/DDBJ databases">
        <title>Paraconexibacter alkalitolerans sp. nov. and Baekduia alba sp. nov., isolated from soil and emended description of the genera Paraconexibacter (Chun et al., 2020) and Baekduia (An et al., 2020).</title>
        <authorList>
            <person name="Vieira S."/>
            <person name="Huber K.J."/>
            <person name="Geppert A."/>
            <person name="Wolf J."/>
            <person name="Neumann-Schaal M."/>
            <person name="Muesken M."/>
            <person name="Overmann J."/>
        </authorList>
    </citation>
    <scope>NUCLEOTIDE SEQUENCE</scope>
    <source>
        <strain evidence="2">AEG42_29</strain>
    </source>
</reference>
<organism evidence="2">
    <name type="scientific">Paraconexibacter sp. AEG42_29</name>
    <dbReference type="NCBI Taxonomy" id="2997339"/>
    <lineage>
        <taxon>Bacteria</taxon>
        <taxon>Bacillati</taxon>
        <taxon>Actinomycetota</taxon>
        <taxon>Thermoleophilia</taxon>
        <taxon>Solirubrobacterales</taxon>
        <taxon>Paraconexibacteraceae</taxon>
        <taxon>Paraconexibacter</taxon>
    </lineage>
</organism>
<dbReference type="GO" id="GO:0005975">
    <property type="term" value="P:carbohydrate metabolic process"/>
    <property type="evidence" value="ECO:0007669"/>
    <property type="project" value="UniProtKB-ARBA"/>
</dbReference>
<evidence type="ECO:0000313" key="2">
    <source>
        <dbReference type="EMBL" id="XAY06912.1"/>
    </source>
</evidence>
<keyword evidence="1" id="KW-1133">Transmembrane helix</keyword>
<accession>A0AAU7AYW6</accession>
<keyword evidence="1" id="KW-0812">Transmembrane</keyword>
<dbReference type="InterPro" id="IPR013783">
    <property type="entry name" value="Ig-like_fold"/>
</dbReference>
<dbReference type="RefSeq" id="WP_354698125.1">
    <property type="nucleotide sequence ID" value="NZ_CP114014.1"/>
</dbReference>
<dbReference type="EMBL" id="CP114014">
    <property type="protein sequence ID" value="XAY06912.1"/>
    <property type="molecule type" value="Genomic_DNA"/>
</dbReference>
<name>A0AAU7AYW6_9ACTN</name>
<evidence type="ECO:0008006" key="3">
    <source>
        <dbReference type="Google" id="ProtNLM"/>
    </source>
</evidence>
<sequence length="289" mass="30462">MIGARDDRGEITLPGLLVASALSLILMTAVLSSFENAQSQSTQLTARNGNQQTARQASDNLAAALRNLASPTPDQPQAIDRAGAYDLVFQDVDPAGPNNGQNLTNVRRGRWCLAGDGTLYSQRQTWTTAAVPPVPSATACPGTGWSQTSVAVARLTNLAGTPRPLFSYDAGVLTDIAGVHVDMYVDEDPSRAPPEARLVTGVFLRNQNRRPTALFTAAATAQGIVLNASASTDPEGQPLRYTWLDGTTVVDDGITTTYKVTAGTWHTMSVRVQDPAGLISTSAAQAVRG</sequence>